<evidence type="ECO:0000313" key="2">
    <source>
        <dbReference type="EMBL" id="MBW0530286.1"/>
    </source>
</evidence>
<name>A0A9Q3F4J0_9BASI</name>
<proteinExistence type="predicted"/>
<gene>
    <name evidence="2" type="ORF">O181_070001</name>
</gene>
<sequence>MASIDGKEKHASFNSRMEENNPPPPKKVPRTSPVARRSNSNVKRSHKLRTREKAKHQLQTLQPGLQNPKESAGCHGKCISDGQNNDGITEKGGIQTKKAEIISDILDGIPNL</sequence>
<feature type="region of interest" description="Disordered" evidence="1">
    <location>
        <begin position="1"/>
        <end position="85"/>
    </location>
</feature>
<dbReference type="AlphaFoldDB" id="A0A9Q3F4J0"/>
<feature type="compositionally biased region" description="Basic and acidic residues" evidence="1">
    <location>
        <begin position="1"/>
        <end position="19"/>
    </location>
</feature>
<keyword evidence="3" id="KW-1185">Reference proteome</keyword>
<dbReference type="Proteomes" id="UP000765509">
    <property type="component" value="Unassembled WGS sequence"/>
</dbReference>
<organism evidence="2 3">
    <name type="scientific">Austropuccinia psidii MF-1</name>
    <dbReference type="NCBI Taxonomy" id="1389203"/>
    <lineage>
        <taxon>Eukaryota</taxon>
        <taxon>Fungi</taxon>
        <taxon>Dikarya</taxon>
        <taxon>Basidiomycota</taxon>
        <taxon>Pucciniomycotina</taxon>
        <taxon>Pucciniomycetes</taxon>
        <taxon>Pucciniales</taxon>
        <taxon>Sphaerophragmiaceae</taxon>
        <taxon>Austropuccinia</taxon>
    </lineage>
</organism>
<accession>A0A9Q3F4J0</accession>
<evidence type="ECO:0000313" key="3">
    <source>
        <dbReference type="Proteomes" id="UP000765509"/>
    </source>
</evidence>
<comment type="caution">
    <text evidence="2">The sequence shown here is derived from an EMBL/GenBank/DDBJ whole genome shotgun (WGS) entry which is preliminary data.</text>
</comment>
<evidence type="ECO:0000256" key="1">
    <source>
        <dbReference type="SAM" id="MobiDB-lite"/>
    </source>
</evidence>
<protein>
    <submittedName>
        <fullName evidence="2">Uncharacterized protein</fullName>
    </submittedName>
</protein>
<feature type="compositionally biased region" description="Polar residues" evidence="1">
    <location>
        <begin position="57"/>
        <end position="69"/>
    </location>
</feature>
<dbReference type="EMBL" id="AVOT02035864">
    <property type="protein sequence ID" value="MBW0530286.1"/>
    <property type="molecule type" value="Genomic_DNA"/>
</dbReference>
<feature type="compositionally biased region" description="Basic residues" evidence="1">
    <location>
        <begin position="43"/>
        <end position="56"/>
    </location>
</feature>
<reference evidence="2" key="1">
    <citation type="submission" date="2021-03" db="EMBL/GenBank/DDBJ databases">
        <title>Draft genome sequence of rust myrtle Austropuccinia psidii MF-1, a brazilian biotype.</title>
        <authorList>
            <person name="Quecine M.C."/>
            <person name="Pachon D.M.R."/>
            <person name="Bonatelli M.L."/>
            <person name="Correr F.H."/>
            <person name="Franceschini L.M."/>
            <person name="Leite T.F."/>
            <person name="Margarido G.R.A."/>
            <person name="Almeida C.A."/>
            <person name="Ferrarezi J.A."/>
            <person name="Labate C.A."/>
        </authorList>
    </citation>
    <scope>NUCLEOTIDE SEQUENCE</scope>
    <source>
        <strain evidence="2">MF-1</strain>
    </source>
</reference>